<keyword evidence="2" id="KW-0560">Oxidoreductase</keyword>
<dbReference type="InterPro" id="IPR006115">
    <property type="entry name" value="6PGDH_NADP-bd"/>
</dbReference>
<accession>A0A0K9X9Z8</accession>
<feature type="domain" description="6-phosphogluconate dehydrogenase NADP-binding" evidence="5">
    <location>
        <begin position="6"/>
        <end position="162"/>
    </location>
</feature>
<dbReference type="Gene3D" id="1.10.1040.10">
    <property type="entry name" value="N-(1-d-carboxylethyl)-l-norvaline Dehydrogenase, domain 2"/>
    <property type="match status" value="1"/>
</dbReference>
<comment type="similarity">
    <text evidence="1">Belongs to the HIBADH-related family.</text>
</comment>
<gene>
    <name evidence="7" type="ORF">AC230_24645</name>
</gene>
<name>A0A0K9X9Z8_9ACTN</name>
<evidence type="ECO:0000313" key="7">
    <source>
        <dbReference type="EMBL" id="KNB49926.1"/>
    </source>
</evidence>
<keyword evidence="3" id="KW-0520">NAD</keyword>
<dbReference type="Gene3D" id="3.40.50.720">
    <property type="entry name" value="NAD(P)-binding Rossmann-like Domain"/>
    <property type="match status" value="1"/>
</dbReference>
<feature type="domain" description="3-hydroxyisobutyrate dehydrogenase-like NAD-binding" evidence="6">
    <location>
        <begin position="165"/>
        <end position="285"/>
    </location>
</feature>
<dbReference type="GO" id="GO:0051287">
    <property type="term" value="F:NAD binding"/>
    <property type="evidence" value="ECO:0007669"/>
    <property type="project" value="InterPro"/>
</dbReference>
<dbReference type="Pfam" id="PF03446">
    <property type="entry name" value="NAD_binding_2"/>
    <property type="match status" value="1"/>
</dbReference>
<dbReference type="InterPro" id="IPR008927">
    <property type="entry name" value="6-PGluconate_DH-like_C_sf"/>
</dbReference>
<feature type="active site" evidence="4">
    <location>
        <position position="171"/>
    </location>
</feature>
<dbReference type="InterPro" id="IPR015815">
    <property type="entry name" value="HIBADH-related"/>
</dbReference>
<dbReference type="Pfam" id="PF14833">
    <property type="entry name" value="NAD_binding_11"/>
    <property type="match status" value="1"/>
</dbReference>
<dbReference type="RefSeq" id="WP_049718475.1">
    <property type="nucleotide sequence ID" value="NZ_LFXA01000017.1"/>
</dbReference>
<keyword evidence="8" id="KW-1185">Reference proteome</keyword>
<dbReference type="PATRIC" id="fig|1678637.3.peg.5262"/>
<dbReference type="GO" id="GO:0050661">
    <property type="term" value="F:NADP binding"/>
    <property type="evidence" value="ECO:0007669"/>
    <property type="project" value="InterPro"/>
</dbReference>
<comment type="caution">
    <text evidence="7">The sequence shown here is derived from an EMBL/GenBank/DDBJ whole genome shotgun (WGS) entry which is preliminary data.</text>
</comment>
<proteinExistence type="inferred from homology"/>
<evidence type="ECO:0000256" key="4">
    <source>
        <dbReference type="PIRSR" id="PIRSR000103-1"/>
    </source>
</evidence>
<dbReference type="SUPFAM" id="SSF48179">
    <property type="entry name" value="6-phosphogluconate dehydrogenase C-terminal domain-like"/>
    <property type="match status" value="1"/>
</dbReference>
<dbReference type="InterPro" id="IPR013328">
    <property type="entry name" value="6PGD_dom2"/>
</dbReference>
<dbReference type="OrthoDB" id="3185659at2"/>
<dbReference type="InterPro" id="IPR036291">
    <property type="entry name" value="NAD(P)-bd_dom_sf"/>
</dbReference>
<evidence type="ECO:0000256" key="3">
    <source>
        <dbReference type="ARBA" id="ARBA00023027"/>
    </source>
</evidence>
<evidence type="ECO:0000313" key="8">
    <source>
        <dbReference type="Proteomes" id="UP000037288"/>
    </source>
</evidence>
<dbReference type="EMBL" id="LFXA01000017">
    <property type="protein sequence ID" value="KNB49926.1"/>
    <property type="molecule type" value="Genomic_DNA"/>
</dbReference>
<dbReference type="PANTHER" id="PTHR43580:SF2">
    <property type="entry name" value="CYTOKINE-LIKE NUCLEAR FACTOR N-PAC"/>
    <property type="match status" value="1"/>
</dbReference>
<dbReference type="GO" id="GO:0016491">
    <property type="term" value="F:oxidoreductase activity"/>
    <property type="evidence" value="ECO:0007669"/>
    <property type="project" value="UniProtKB-KW"/>
</dbReference>
<sequence>MRTSPIAVLGAGAMGAGMARALLAAGFAVTVWNRTAERAAPLAREGAALAASPAEALADAEAAVFSLADEAAVERVVAEGLGGRPGRGLTVVDTSTVSPSFARAVTARLAALGARRVEACVIGNPAMAAAGELRVLAAGERAGADAVSDVLDALGRDVRFVGGPGDAAVLKLALNLLLGVQTAGLAEAVAFVEAMGMDRERLLDAFEDSGWRSPVLAFRAGFMRRRAYRPAAFRASLMHKDLALAGREAGERGVGLPVTGRAADRFAAVVDGGRGDDDAAAVVELPRPASGG</sequence>
<dbReference type="PIRSF" id="PIRSF000103">
    <property type="entry name" value="HIBADH"/>
    <property type="match status" value="1"/>
</dbReference>
<evidence type="ECO:0000256" key="1">
    <source>
        <dbReference type="ARBA" id="ARBA00009080"/>
    </source>
</evidence>
<reference evidence="8" key="1">
    <citation type="submission" date="2015-07" db="EMBL/GenBank/DDBJ databases">
        <title>Draft genome sequence of Streptomyces sp. CMAA 1322, a bacterium isolated from Caatinga biome, from dry forest semiarid of Brazil.</title>
        <authorList>
            <person name="Santos S.N."/>
            <person name="Gacesa R."/>
            <person name="Taketani R.G."/>
            <person name="Long P.F."/>
            <person name="Melo I.S."/>
        </authorList>
    </citation>
    <scope>NUCLEOTIDE SEQUENCE [LARGE SCALE GENOMIC DNA]</scope>
    <source>
        <strain evidence="8">CMAA 1322</strain>
    </source>
</reference>
<organism evidence="7 8">
    <name type="scientific">Streptomyces caatingaensis</name>
    <dbReference type="NCBI Taxonomy" id="1678637"/>
    <lineage>
        <taxon>Bacteria</taxon>
        <taxon>Bacillati</taxon>
        <taxon>Actinomycetota</taxon>
        <taxon>Actinomycetes</taxon>
        <taxon>Kitasatosporales</taxon>
        <taxon>Streptomycetaceae</taxon>
        <taxon>Streptomyces</taxon>
    </lineage>
</organism>
<evidence type="ECO:0000259" key="6">
    <source>
        <dbReference type="Pfam" id="PF14833"/>
    </source>
</evidence>
<dbReference type="AlphaFoldDB" id="A0A0K9X9Z8"/>
<evidence type="ECO:0000259" key="5">
    <source>
        <dbReference type="Pfam" id="PF03446"/>
    </source>
</evidence>
<evidence type="ECO:0000256" key="2">
    <source>
        <dbReference type="ARBA" id="ARBA00023002"/>
    </source>
</evidence>
<dbReference type="STRING" id="1678637.AC230_24645"/>
<dbReference type="PANTHER" id="PTHR43580">
    <property type="entry name" value="OXIDOREDUCTASE GLYR1-RELATED"/>
    <property type="match status" value="1"/>
</dbReference>
<protein>
    <submittedName>
        <fullName evidence="7">3-hydroxyisobutyrate dehydrogenase</fullName>
    </submittedName>
</protein>
<dbReference type="Proteomes" id="UP000037288">
    <property type="component" value="Unassembled WGS sequence"/>
</dbReference>
<dbReference type="SUPFAM" id="SSF51735">
    <property type="entry name" value="NAD(P)-binding Rossmann-fold domains"/>
    <property type="match status" value="1"/>
</dbReference>
<dbReference type="InterPro" id="IPR051265">
    <property type="entry name" value="HIBADH-related_NP60_sf"/>
</dbReference>
<dbReference type="InterPro" id="IPR029154">
    <property type="entry name" value="HIBADH-like_NADP-bd"/>
</dbReference>